<dbReference type="InterPro" id="IPR006139">
    <property type="entry name" value="D-isomer_2_OHA_DH_cat_dom"/>
</dbReference>
<proteinExistence type="inferred from homology"/>
<evidence type="ECO:0000259" key="6">
    <source>
        <dbReference type="Pfam" id="PF02826"/>
    </source>
</evidence>
<gene>
    <name evidence="7" type="ORF">B4N89_34510</name>
</gene>
<dbReference type="InterPro" id="IPR036291">
    <property type="entry name" value="NAD(P)-bd_dom_sf"/>
</dbReference>
<dbReference type="SUPFAM" id="SSF52283">
    <property type="entry name" value="Formate/glycerate dehydrogenase catalytic domain-like"/>
    <property type="match status" value="1"/>
</dbReference>
<dbReference type="EMBL" id="MWQN01000002">
    <property type="protein sequence ID" value="OPC79186.1"/>
    <property type="molecule type" value="Genomic_DNA"/>
</dbReference>
<dbReference type="Proteomes" id="UP000190037">
    <property type="component" value="Unassembled WGS sequence"/>
</dbReference>
<keyword evidence="3" id="KW-0520">NAD</keyword>
<sequence length="313" mass="33378">MRIAIIDDYQGVASGLADWGSLDAELHVFTEPFADGDAVVAALAGFEVIVAMRERTRFPAEVLARLTGLRLLVSTGPVNAAIDVAAARARGVVVCGTGYVAHPTAELTWALILAAARNLPAEERSMRAGGWQVGLGVGLRGKVLGVLGLGRLGSEVARIGHAFGMECVAWSPHLTPERAAAHGVRAVTEETLFARSDVLSIHLVLGSRTRGLVGAAQLARMKPSAILVNTSRGPIVEESALLDVLRRRAIAAAALDVYDVEPLPADHPLRTLDNVVLTPHIGYVTRELYETFYRDAVEDIAAYLTGDPIRVMR</sequence>
<dbReference type="Pfam" id="PF02826">
    <property type="entry name" value="2-Hacid_dh_C"/>
    <property type="match status" value="1"/>
</dbReference>
<feature type="domain" description="D-isomer specific 2-hydroxyacid dehydrogenase catalytic" evidence="5">
    <location>
        <begin position="24"/>
        <end position="308"/>
    </location>
</feature>
<dbReference type="CDD" id="cd12169">
    <property type="entry name" value="PGDH_like_1"/>
    <property type="match status" value="1"/>
</dbReference>
<comment type="similarity">
    <text evidence="1 4">Belongs to the D-isomer specific 2-hydroxyacid dehydrogenase family.</text>
</comment>
<dbReference type="PROSITE" id="PS00671">
    <property type="entry name" value="D_2_HYDROXYACID_DH_3"/>
    <property type="match status" value="1"/>
</dbReference>
<dbReference type="AlphaFoldDB" id="A0A1T3NQV5"/>
<evidence type="ECO:0000313" key="8">
    <source>
        <dbReference type="Proteomes" id="UP000190037"/>
    </source>
</evidence>
<evidence type="ECO:0000256" key="3">
    <source>
        <dbReference type="ARBA" id="ARBA00023027"/>
    </source>
</evidence>
<dbReference type="Pfam" id="PF00389">
    <property type="entry name" value="2-Hacid_dh"/>
    <property type="match status" value="1"/>
</dbReference>
<keyword evidence="8" id="KW-1185">Reference proteome</keyword>
<name>A0A1T3NQV5_9ACTN</name>
<evidence type="ECO:0000256" key="4">
    <source>
        <dbReference type="RuleBase" id="RU003719"/>
    </source>
</evidence>
<dbReference type="GO" id="GO:0051287">
    <property type="term" value="F:NAD binding"/>
    <property type="evidence" value="ECO:0007669"/>
    <property type="project" value="InterPro"/>
</dbReference>
<evidence type="ECO:0000256" key="2">
    <source>
        <dbReference type="ARBA" id="ARBA00023002"/>
    </source>
</evidence>
<dbReference type="GO" id="GO:0016616">
    <property type="term" value="F:oxidoreductase activity, acting on the CH-OH group of donors, NAD or NADP as acceptor"/>
    <property type="evidence" value="ECO:0007669"/>
    <property type="project" value="InterPro"/>
</dbReference>
<dbReference type="PANTHER" id="PTHR42789">
    <property type="entry name" value="D-ISOMER SPECIFIC 2-HYDROXYACID DEHYDROGENASE FAMILY PROTEIN (AFU_ORTHOLOGUE AFUA_6G10090)"/>
    <property type="match status" value="1"/>
</dbReference>
<dbReference type="InterPro" id="IPR006140">
    <property type="entry name" value="D-isomer_DH_NAD-bd"/>
</dbReference>
<dbReference type="STRING" id="159449.B4N89_34510"/>
<organism evidence="7 8">
    <name type="scientific">Embleya scabrispora</name>
    <dbReference type="NCBI Taxonomy" id="159449"/>
    <lineage>
        <taxon>Bacteria</taxon>
        <taxon>Bacillati</taxon>
        <taxon>Actinomycetota</taxon>
        <taxon>Actinomycetes</taxon>
        <taxon>Kitasatosporales</taxon>
        <taxon>Streptomycetaceae</taxon>
        <taxon>Embleya</taxon>
    </lineage>
</organism>
<comment type="caution">
    <text evidence="7">The sequence shown here is derived from an EMBL/GenBank/DDBJ whole genome shotgun (WGS) entry which is preliminary data.</text>
</comment>
<dbReference type="InterPro" id="IPR050857">
    <property type="entry name" value="D-2-hydroxyacid_DH"/>
</dbReference>
<reference evidence="7 8" key="1">
    <citation type="submission" date="2017-03" db="EMBL/GenBank/DDBJ databases">
        <title>Draft genome sequence of Streptomyces scabrisporus NF3, endophyte isolated from Amphipterygium adstringens.</title>
        <authorList>
            <person name="Vazquez M."/>
            <person name="Ceapa C.D."/>
            <person name="Rodriguez Luna D."/>
            <person name="Sanchez Esquivel S."/>
        </authorList>
    </citation>
    <scope>NUCLEOTIDE SEQUENCE [LARGE SCALE GENOMIC DNA]</scope>
    <source>
        <strain evidence="7 8">NF3</strain>
    </source>
</reference>
<dbReference type="OrthoDB" id="117809at2"/>
<evidence type="ECO:0000259" key="5">
    <source>
        <dbReference type="Pfam" id="PF00389"/>
    </source>
</evidence>
<dbReference type="Gene3D" id="3.40.50.720">
    <property type="entry name" value="NAD(P)-binding Rossmann-like Domain"/>
    <property type="match status" value="2"/>
</dbReference>
<dbReference type="SUPFAM" id="SSF51735">
    <property type="entry name" value="NAD(P)-binding Rossmann-fold domains"/>
    <property type="match status" value="1"/>
</dbReference>
<dbReference type="InterPro" id="IPR029753">
    <property type="entry name" value="D-isomer_DH_CS"/>
</dbReference>
<dbReference type="FunFam" id="3.40.50.720:FF:000203">
    <property type="entry name" value="D-3-phosphoglycerate dehydrogenase (SerA)"/>
    <property type="match status" value="1"/>
</dbReference>
<feature type="domain" description="D-isomer specific 2-hydroxyacid dehydrogenase NAD-binding" evidence="6">
    <location>
        <begin position="110"/>
        <end position="282"/>
    </location>
</feature>
<evidence type="ECO:0000256" key="1">
    <source>
        <dbReference type="ARBA" id="ARBA00005854"/>
    </source>
</evidence>
<accession>A0A1T3NQV5</accession>
<keyword evidence="2 4" id="KW-0560">Oxidoreductase</keyword>
<dbReference type="RefSeq" id="WP_078980403.1">
    <property type="nucleotide sequence ID" value="NZ_MWQN01000002.1"/>
</dbReference>
<protein>
    <submittedName>
        <fullName evidence="7">Hydroxyacid dehydrogenase</fullName>
    </submittedName>
</protein>
<dbReference type="PANTHER" id="PTHR42789:SF1">
    <property type="entry name" value="D-ISOMER SPECIFIC 2-HYDROXYACID DEHYDROGENASE FAMILY PROTEIN (AFU_ORTHOLOGUE AFUA_6G10090)"/>
    <property type="match status" value="1"/>
</dbReference>
<evidence type="ECO:0000313" key="7">
    <source>
        <dbReference type="EMBL" id="OPC79186.1"/>
    </source>
</evidence>